<proteinExistence type="inferred from homology"/>
<reference evidence="6 7" key="1">
    <citation type="submission" date="2018-05" db="EMBL/GenBank/DDBJ databases">
        <title>Genomic Encyclopedia of Type Strains, Phase IV (KMG-IV): sequencing the most valuable type-strain genomes for metagenomic binning, comparative biology and taxonomic classification.</title>
        <authorList>
            <person name="Goeker M."/>
        </authorList>
    </citation>
    <scope>NUCLEOTIDE SEQUENCE [LARGE SCALE GENOMIC DNA]</scope>
    <source>
        <strain evidence="6 7">DSM 24906</strain>
    </source>
</reference>
<dbReference type="AlphaFoldDB" id="A0AA45C6L6"/>
<organism evidence="6 7">
    <name type="scientific">Oceanotoga teriensis</name>
    <dbReference type="NCBI Taxonomy" id="515440"/>
    <lineage>
        <taxon>Bacteria</taxon>
        <taxon>Thermotogati</taxon>
        <taxon>Thermotogota</taxon>
        <taxon>Thermotogae</taxon>
        <taxon>Petrotogales</taxon>
        <taxon>Petrotogaceae</taxon>
        <taxon>Oceanotoga</taxon>
    </lineage>
</organism>
<dbReference type="PROSITE" id="PS50983">
    <property type="entry name" value="FE_B12_PBP"/>
    <property type="match status" value="1"/>
</dbReference>
<dbReference type="Pfam" id="PF01497">
    <property type="entry name" value="Peripla_BP_2"/>
    <property type="match status" value="1"/>
</dbReference>
<dbReference type="RefSeq" id="WP_109604873.1">
    <property type="nucleotide sequence ID" value="NZ_QGGI01000009.1"/>
</dbReference>
<dbReference type="Proteomes" id="UP000245921">
    <property type="component" value="Unassembled WGS sequence"/>
</dbReference>
<dbReference type="Gene3D" id="3.40.50.1980">
    <property type="entry name" value="Nitrogenase molybdenum iron protein domain"/>
    <property type="match status" value="2"/>
</dbReference>
<evidence type="ECO:0000256" key="1">
    <source>
        <dbReference type="ARBA" id="ARBA00004196"/>
    </source>
</evidence>
<keyword evidence="4" id="KW-0732">Signal</keyword>
<dbReference type="SUPFAM" id="SSF53807">
    <property type="entry name" value="Helical backbone' metal receptor"/>
    <property type="match status" value="1"/>
</dbReference>
<dbReference type="GO" id="GO:0030288">
    <property type="term" value="C:outer membrane-bounded periplasmic space"/>
    <property type="evidence" value="ECO:0007669"/>
    <property type="project" value="TreeGrafter"/>
</dbReference>
<evidence type="ECO:0000313" key="6">
    <source>
        <dbReference type="EMBL" id="PWJ92148.1"/>
    </source>
</evidence>
<protein>
    <submittedName>
        <fullName evidence="6">Bacillibactin-binding protein</fullName>
    </submittedName>
</protein>
<accession>A0AA45C6L6</accession>
<dbReference type="PANTHER" id="PTHR30532:SF10">
    <property type="entry name" value="IRON-UPTAKE SYSTEM-BINDING PROTEIN"/>
    <property type="match status" value="1"/>
</dbReference>
<dbReference type="PANTHER" id="PTHR30532">
    <property type="entry name" value="IRON III DICITRATE-BINDING PERIPLASMIC PROTEIN"/>
    <property type="match status" value="1"/>
</dbReference>
<feature type="domain" description="Fe/B12 periplasmic-binding" evidence="5">
    <location>
        <begin position="41"/>
        <end position="300"/>
    </location>
</feature>
<name>A0AA45C6L6_9BACT</name>
<gene>
    <name evidence="6" type="ORF">C7380_10931</name>
</gene>
<sequence>MKKNILIFTMFSVLFINLFADYKTIEYRGEEYKIPKKVERLVITGAVEAVEDALVLGYEPYGVMTVGGEIPKLFESITKDSYTIGDKRSPNFEKILMLNPDLIISTTKADEVTLNKLEKIQTTIPVSHYTADWEDNLILMGQITGKELKAEKIIKDYKLKLQENQKYLKEVFKNKTALLIRIRSGNIMIYGKDSYFNESLYSELGLEVPEIIEKTKRQEMISMEKLSEINPDFIFLQFEKNENLDSLEALKDLQKNPIWKNIKAVKDDKVFVNIVNPMAQGGTAYSKISFLDAIIEIFKK</sequence>
<evidence type="ECO:0000259" key="5">
    <source>
        <dbReference type="PROSITE" id="PS50983"/>
    </source>
</evidence>
<dbReference type="InterPro" id="IPR051313">
    <property type="entry name" value="Bact_iron-sidero_bind"/>
</dbReference>
<evidence type="ECO:0000256" key="2">
    <source>
        <dbReference type="ARBA" id="ARBA00008814"/>
    </source>
</evidence>
<comment type="caution">
    <text evidence="6">The sequence shown here is derived from an EMBL/GenBank/DDBJ whole genome shotgun (WGS) entry which is preliminary data.</text>
</comment>
<dbReference type="InterPro" id="IPR002491">
    <property type="entry name" value="ABC_transptr_periplasmic_BD"/>
</dbReference>
<comment type="similarity">
    <text evidence="2">Belongs to the bacterial solute-binding protein 8 family.</text>
</comment>
<evidence type="ECO:0000313" key="7">
    <source>
        <dbReference type="Proteomes" id="UP000245921"/>
    </source>
</evidence>
<keyword evidence="7" id="KW-1185">Reference proteome</keyword>
<dbReference type="EMBL" id="QGGI01000009">
    <property type="protein sequence ID" value="PWJ92148.1"/>
    <property type="molecule type" value="Genomic_DNA"/>
</dbReference>
<dbReference type="GO" id="GO:1901678">
    <property type="term" value="P:iron coordination entity transport"/>
    <property type="evidence" value="ECO:0007669"/>
    <property type="project" value="UniProtKB-ARBA"/>
</dbReference>
<evidence type="ECO:0000256" key="4">
    <source>
        <dbReference type="ARBA" id="ARBA00022729"/>
    </source>
</evidence>
<evidence type="ECO:0000256" key="3">
    <source>
        <dbReference type="ARBA" id="ARBA00022448"/>
    </source>
</evidence>
<keyword evidence="3" id="KW-0813">Transport</keyword>
<comment type="subcellular location">
    <subcellularLocation>
        <location evidence="1">Cell envelope</location>
    </subcellularLocation>
</comment>